<evidence type="ECO:0000313" key="3">
    <source>
        <dbReference type="Proteomes" id="UP001524478"/>
    </source>
</evidence>
<evidence type="ECO:0000313" key="2">
    <source>
        <dbReference type="EMBL" id="MCQ4924791.1"/>
    </source>
</evidence>
<reference evidence="2 3" key="1">
    <citation type="submission" date="2022-06" db="EMBL/GenBank/DDBJ databases">
        <title>Isolation of gut microbiota from human fecal samples.</title>
        <authorList>
            <person name="Pamer E.G."/>
            <person name="Barat B."/>
            <person name="Waligurski E."/>
            <person name="Medina S."/>
            <person name="Paddock L."/>
            <person name="Mostad J."/>
        </authorList>
    </citation>
    <scope>NUCLEOTIDE SEQUENCE [LARGE SCALE GENOMIC DNA]</scope>
    <source>
        <strain evidence="2 3">DFI.7.95</strain>
    </source>
</reference>
<accession>A0ABT1SE78</accession>
<organism evidence="2 3">
    <name type="scientific">Tissierella carlieri</name>
    <dbReference type="NCBI Taxonomy" id="689904"/>
    <lineage>
        <taxon>Bacteria</taxon>
        <taxon>Bacillati</taxon>
        <taxon>Bacillota</taxon>
        <taxon>Tissierellia</taxon>
        <taxon>Tissierellales</taxon>
        <taxon>Tissierellaceae</taxon>
        <taxon>Tissierella</taxon>
    </lineage>
</organism>
<evidence type="ECO:0000259" key="1">
    <source>
        <dbReference type="Pfam" id="PF21778"/>
    </source>
</evidence>
<dbReference type="Proteomes" id="UP001524478">
    <property type="component" value="Unassembled WGS sequence"/>
</dbReference>
<name>A0ABT1SE78_9FIRM</name>
<comment type="caution">
    <text evidence="2">The sequence shown here is derived from an EMBL/GenBank/DDBJ whole genome shotgun (WGS) entry which is preliminary data.</text>
</comment>
<sequence length="246" mass="27832">MNPFIPPKSANVAIVDGRIDKEIENNLKRLGLKIIKTIKCHEVHESIAYHPDIVIHPINHNTLIIAPNVFEYYEEMLSNMGIKLIKGEKYLDSKYPEDIAYNVGRLIGAAIHNFKYTDEVLKYHLKKENIDFINVNQGYTKCSLAIVGEDSAITADYPMYEKLRDFGYKVLLIQSGYVSLEGQKYGFIGGTNGSLYNGKSIISGSLNGHPNKDEILNFFIKNNTNLIFLSKKNILDIGTIITLYCH</sequence>
<dbReference type="RefSeq" id="WP_216560980.1">
    <property type="nucleotide sequence ID" value="NZ_JAHLOH010000045.1"/>
</dbReference>
<keyword evidence="3" id="KW-1185">Reference proteome</keyword>
<dbReference type="Pfam" id="PF21778">
    <property type="entry name" value="DUF6873"/>
    <property type="match status" value="1"/>
</dbReference>
<dbReference type="EMBL" id="JANGAC010000015">
    <property type="protein sequence ID" value="MCQ4924791.1"/>
    <property type="molecule type" value="Genomic_DNA"/>
</dbReference>
<gene>
    <name evidence="2" type="ORF">NE686_16945</name>
</gene>
<protein>
    <recommendedName>
        <fullName evidence="1">DUF6873 domain-containing protein</fullName>
    </recommendedName>
</protein>
<proteinExistence type="predicted"/>
<feature type="domain" description="DUF6873" evidence="1">
    <location>
        <begin position="14"/>
        <end position="241"/>
    </location>
</feature>
<dbReference type="InterPro" id="IPR049238">
    <property type="entry name" value="DUF6873"/>
</dbReference>